<keyword evidence="3" id="KW-0227">DNA damage</keyword>
<dbReference type="SMART" id="SM00986">
    <property type="entry name" value="UDG"/>
    <property type="match status" value="1"/>
</dbReference>
<evidence type="ECO:0000256" key="1">
    <source>
        <dbReference type="ARBA" id="ARBA00004123"/>
    </source>
</evidence>
<comment type="catalytic activity">
    <reaction evidence="12">
        <text>Hydrolyzes mismatched double-stranded DNA and polynucleotides, releasing free thymine.</text>
        <dbReference type="EC" id="3.2.2.29"/>
    </reaction>
</comment>
<feature type="compositionally biased region" description="Low complexity" evidence="18">
    <location>
        <begin position="105"/>
        <end position="124"/>
    </location>
</feature>
<keyword evidence="5" id="KW-0832">Ubl conjugation</keyword>
<dbReference type="GO" id="GO:0006285">
    <property type="term" value="P:base-excision repair, AP site formation"/>
    <property type="evidence" value="ECO:0007669"/>
    <property type="project" value="InterPro"/>
</dbReference>
<dbReference type="PANTHER" id="PTHR12159">
    <property type="entry name" value="G/T AND G/U MISMATCH-SPECIFIC DNA GLYCOSYLASE"/>
    <property type="match status" value="1"/>
</dbReference>
<evidence type="ECO:0000256" key="14">
    <source>
        <dbReference type="ARBA" id="ARBA00064519"/>
    </source>
</evidence>
<feature type="compositionally biased region" description="Polar residues" evidence="18">
    <location>
        <begin position="585"/>
        <end position="596"/>
    </location>
</feature>
<dbReference type="Proteomes" id="UP001500889">
    <property type="component" value="Chromosome dot"/>
</dbReference>
<feature type="compositionally biased region" description="Basic residues" evidence="18">
    <location>
        <begin position="717"/>
        <end position="726"/>
    </location>
</feature>
<feature type="compositionally biased region" description="Polar residues" evidence="18">
    <location>
        <begin position="607"/>
        <end position="621"/>
    </location>
</feature>
<feature type="compositionally biased region" description="Polar residues" evidence="18">
    <location>
        <begin position="185"/>
        <end position="199"/>
    </location>
</feature>
<keyword evidence="6" id="KW-0156">Chromatin regulator</keyword>
<feature type="compositionally biased region" description="Basic residues" evidence="18">
    <location>
        <begin position="1590"/>
        <end position="1601"/>
    </location>
</feature>
<feature type="region of interest" description="Disordered" evidence="18">
    <location>
        <begin position="1635"/>
        <end position="1675"/>
    </location>
</feature>
<feature type="compositionally biased region" description="Basic residues" evidence="18">
    <location>
        <begin position="1087"/>
        <end position="1096"/>
    </location>
</feature>
<dbReference type="EMBL" id="AP029268">
    <property type="protein sequence ID" value="BFG06754.1"/>
    <property type="molecule type" value="Genomic_DNA"/>
</dbReference>
<feature type="compositionally biased region" description="Polar residues" evidence="18">
    <location>
        <begin position="1307"/>
        <end position="1318"/>
    </location>
</feature>
<dbReference type="InterPro" id="IPR015637">
    <property type="entry name" value="MUG/TDG"/>
</dbReference>
<dbReference type="FunFam" id="3.40.470.10:FF:000002">
    <property type="entry name" value="G/T mismatch-specific thymine DNA glycosylase"/>
    <property type="match status" value="1"/>
</dbReference>
<feature type="region of interest" description="Disordered" evidence="18">
    <location>
        <begin position="1238"/>
        <end position="1258"/>
    </location>
</feature>
<comment type="similarity">
    <text evidence="13">Belongs to the uracil-DNA glycosylase (UDG) superfamily. TDG/mug family.</text>
</comment>
<evidence type="ECO:0000256" key="18">
    <source>
        <dbReference type="SAM" id="MobiDB-lite"/>
    </source>
</evidence>
<keyword evidence="21" id="KW-1185">Reference proteome</keyword>
<dbReference type="SUPFAM" id="SSF52141">
    <property type="entry name" value="Uracil-DNA glycosylase-like"/>
    <property type="match status" value="1"/>
</dbReference>
<gene>
    <name evidence="20" type="ORF">DMAD_13660</name>
</gene>
<keyword evidence="7" id="KW-0805">Transcription regulation</keyword>
<dbReference type="GO" id="GO:0005654">
    <property type="term" value="C:nucleoplasm"/>
    <property type="evidence" value="ECO:0007669"/>
    <property type="project" value="UniProtKB-ARBA"/>
</dbReference>
<dbReference type="InterPro" id="IPR036895">
    <property type="entry name" value="Uracil-DNA_glycosylase-like_sf"/>
</dbReference>
<dbReference type="Pfam" id="PF03167">
    <property type="entry name" value="UDG"/>
    <property type="match status" value="1"/>
</dbReference>
<feature type="compositionally biased region" description="Low complexity" evidence="18">
    <location>
        <begin position="1545"/>
        <end position="1557"/>
    </location>
</feature>
<feature type="region of interest" description="Disordered" evidence="18">
    <location>
        <begin position="500"/>
        <end position="554"/>
    </location>
</feature>
<evidence type="ECO:0000256" key="9">
    <source>
        <dbReference type="ARBA" id="ARBA00023163"/>
    </source>
</evidence>
<dbReference type="InterPro" id="IPR005122">
    <property type="entry name" value="Uracil-DNA_glycosylase-like"/>
</dbReference>
<dbReference type="GO" id="GO:0003677">
    <property type="term" value="F:DNA binding"/>
    <property type="evidence" value="ECO:0007669"/>
    <property type="project" value="InterPro"/>
</dbReference>
<feature type="region of interest" description="Disordered" evidence="18">
    <location>
        <begin position="137"/>
        <end position="199"/>
    </location>
</feature>
<dbReference type="EC" id="3.2.2.29" evidence="15"/>
<reference evidence="20 21" key="1">
    <citation type="submission" date="2024-02" db="EMBL/GenBank/DDBJ databases">
        <title>A chromosome-level genome assembly of Drosophila madeirensis, a fruit fly species endemic to Madeira island.</title>
        <authorList>
            <person name="Tomihara K."/>
            <person name="Llopart A."/>
            <person name="Yamamoto D."/>
        </authorList>
    </citation>
    <scope>NUCLEOTIDE SEQUENCE [LARGE SCALE GENOMIC DNA]</scope>
    <source>
        <strain evidence="20 21">RF1</strain>
    </source>
</reference>
<dbReference type="SMART" id="SM00384">
    <property type="entry name" value="AT_hook"/>
    <property type="match status" value="2"/>
</dbReference>
<evidence type="ECO:0000313" key="20">
    <source>
        <dbReference type="EMBL" id="BFG06754.1"/>
    </source>
</evidence>
<feature type="domain" description="Uracil-DNA glycosylase-like" evidence="19">
    <location>
        <begin position="787"/>
        <end position="948"/>
    </location>
</feature>
<dbReference type="GO" id="GO:0032183">
    <property type="term" value="F:SUMO binding"/>
    <property type="evidence" value="ECO:0007669"/>
    <property type="project" value="UniProtKB-ARBA"/>
</dbReference>
<feature type="region of interest" description="Disordered" evidence="18">
    <location>
        <begin position="314"/>
        <end position="341"/>
    </location>
</feature>
<keyword evidence="11" id="KW-0539">Nucleus</keyword>
<feature type="compositionally biased region" description="Polar residues" evidence="18">
    <location>
        <begin position="1060"/>
        <end position="1069"/>
    </location>
</feature>
<comment type="subunit">
    <text evidence="14">Homodimer. Interacts with AICDA and GADD45A.</text>
</comment>
<feature type="compositionally biased region" description="Polar residues" evidence="18">
    <location>
        <begin position="534"/>
        <end position="553"/>
    </location>
</feature>
<feature type="region of interest" description="Disordered" evidence="18">
    <location>
        <begin position="1271"/>
        <end position="1318"/>
    </location>
</feature>
<name>A0AAU9GEY1_DROMD</name>
<evidence type="ECO:0000256" key="6">
    <source>
        <dbReference type="ARBA" id="ARBA00022853"/>
    </source>
</evidence>
<dbReference type="CDD" id="cd10028">
    <property type="entry name" value="UDG-F2_TDG_MUG"/>
    <property type="match status" value="1"/>
</dbReference>
<organism evidence="20 21">
    <name type="scientific">Drosophila madeirensis</name>
    <name type="common">Fruit fly</name>
    <dbReference type="NCBI Taxonomy" id="30013"/>
    <lineage>
        <taxon>Eukaryota</taxon>
        <taxon>Metazoa</taxon>
        <taxon>Ecdysozoa</taxon>
        <taxon>Arthropoda</taxon>
        <taxon>Hexapoda</taxon>
        <taxon>Insecta</taxon>
        <taxon>Pterygota</taxon>
        <taxon>Neoptera</taxon>
        <taxon>Endopterygota</taxon>
        <taxon>Diptera</taxon>
        <taxon>Brachycera</taxon>
        <taxon>Muscomorpha</taxon>
        <taxon>Ephydroidea</taxon>
        <taxon>Drosophilidae</taxon>
        <taxon>Drosophila</taxon>
        <taxon>Sophophora</taxon>
    </lineage>
</organism>
<evidence type="ECO:0000256" key="5">
    <source>
        <dbReference type="ARBA" id="ARBA00022843"/>
    </source>
</evidence>
<dbReference type="GO" id="GO:0040029">
    <property type="term" value="P:epigenetic regulation of gene expression"/>
    <property type="evidence" value="ECO:0007669"/>
    <property type="project" value="UniProtKB-ARBA"/>
</dbReference>
<feature type="compositionally biased region" description="Polar residues" evidence="18">
    <location>
        <begin position="1101"/>
        <end position="1114"/>
    </location>
</feature>
<keyword evidence="4" id="KW-0378">Hydrolase</keyword>
<evidence type="ECO:0000256" key="12">
    <source>
        <dbReference type="ARBA" id="ARBA00052915"/>
    </source>
</evidence>
<feature type="region of interest" description="Disordered" evidence="18">
    <location>
        <begin position="582"/>
        <end position="621"/>
    </location>
</feature>
<dbReference type="Gene3D" id="3.40.470.10">
    <property type="entry name" value="Uracil-DNA glycosylase-like domain"/>
    <property type="match status" value="1"/>
</dbReference>
<keyword evidence="8" id="KW-0010">Activator</keyword>
<feature type="region of interest" description="Disordered" evidence="18">
    <location>
        <begin position="1534"/>
        <end position="1603"/>
    </location>
</feature>
<evidence type="ECO:0000259" key="19">
    <source>
        <dbReference type="SMART" id="SM00986"/>
    </source>
</evidence>
<evidence type="ECO:0000256" key="13">
    <source>
        <dbReference type="ARBA" id="ARBA00061261"/>
    </source>
</evidence>
<evidence type="ECO:0000256" key="16">
    <source>
        <dbReference type="ARBA" id="ARBA00071248"/>
    </source>
</evidence>
<feature type="region of interest" description="Disordered" evidence="18">
    <location>
        <begin position="101"/>
        <end position="125"/>
    </location>
</feature>
<keyword evidence="10" id="KW-0234">DNA repair</keyword>
<protein>
    <recommendedName>
        <fullName evidence="16">G/T mismatch-specific thymine DNA glycosylase</fullName>
        <ecNumber evidence="15">3.2.2.29</ecNumber>
    </recommendedName>
    <alternativeName>
        <fullName evidence="17">Thymine-DNA glycosylase</fullName>
    </alternativeName>
</protein>
<feature type="region of interest" description="Disordered" evidence="18">
    <location>
        <begin position="1060"/>
        <end position="1114"/>
    </location>
</feature>
<keyword evidence="2" id="KW-1017">Isopeptide bond</keyword>
<dbReference type="GO" id="GO:0141016">
    <property type="term" value="F:G/T mismatch-specific thymine-DNA glycosylase activity"/>
    <property type="evidence" value="ECO:0007669"/>
    <property type="project" value="UniProtKB-EC"/>
</dbReference>
<evidence type="ECO:0000256" key="17">
    <source>
        <dbReference type="ARBA" id="ARBA00083221"/>
    </source>
</evidence>
<evidence type="ECO:0000256" key="15">
    <source>
        <dbReference type="ARBA" id="ARBA00066769"/>
    </source>
</evidence>
<comment type="subcellular location">
    <subcellularLocation>
        <location evidence="1">Nucleus</location>
    </subcellularLocation>
</comment>
<dbReference type="SMART" id="SM00987">
    <property type="entry name" value="UreE_C"/>
    <property type="match status" value="1"/>
</dbReference>
<keyword evidence="9" id="KW-0804">Transcription</keyword>
<dbReference type="PANTHER" id="PTHR12159:SF9">
    <property type="entry name" value="G_T MISMATCH-SPECIFIC THYMINE DNA GLYCOSYLASE"/>
    <property type="match status" value="1"/>
</dbReference>
<evidence type="ECO:0000256" key="8">
    <source>
        <dbReference type="ARBA" id="ARBA00023159"/>
    </source>
</evidence>
<feature type="compositionally biased region" description="Low complexity" evidence="18">
    <location>
        <begin position="679"/>
        <end position="691"/>
    </location>
</feature>
<dbReference type="InterPro" id="IPR017956">
    <property type="entry name" value="AT_hook_DNA-bd_motif"/>
</dbReference>
<sequence length="1727" mass="188294">MYTWKFNNKEMQVESLLPEKIPLISSSFTNTPKVAPIVLRRLPTQENISSAGQEDLIRVLQAALISLSVQQRIRKLTGIEMASTEDGKLGTETGTVSATAAALESNPYSSSANGNSSKGAGRSNNCKRQKFCGLAETSNRSSGELDDPIHDPDVQPEKSVGDSDESQHQSGTVKEAQEEAPSVSILDSSSNCGSSKSTQKTVGYDNTLYIAPEQALVTSVELVVPAPQPATVRLSEQPSSGSVGDSSLINSNKLQYNSAAVYSATNSTRSLANDKIDGCVNDSSNLNVRNPTNLALAAATGDISLADRRTSIWAPHDDEQVQATTPETTTPDDTKQGSELPYRTVQQQRHSELLLQIEKEGSEAVEALPLALQHHHDNSTQVQYGQQQILDSQLHSNMYAQMMQQQHHQHSQIILDQNSRHQQHASYSSYSSHFQHSELFGAHQGSDHHRQQHQQQQLPHHMEMECHGHLHQPASTVQQHQQQQQQIHEAYHDLIMEDFPEDPSSAYKLTLSPGNVKPENQDDGYETSAGDVLTPNSHSSSTHSATPQQQMQHPNIGLMQLSQNKTEEMVSSQSTVAIAAVPTGPSASSTNGNQAQAPPPVPHLSMAHSQSVNSRGSSNANAAGVDPYSFMGEEMRMLSPVNRHIEDVASNAAIYATVAGSLSVPNGNPECSGGDIYQHQHQLPHSQQQPHNSEPYNDTDKVKSNDNSNCGLPSKPTPKKRGRKKKLLTDGDAMQMATSVSQQGKCAANSGDDPAGDSLLGMKPKERKKHDRFNGMSEAEVIKRTIPDHLCDNLDIVIVGINPGLFAAYKGHHYAGPGNHFWKCLYLAGLTQEQMSADEDHKLLNHGIGFTNMVARATKGSADLTRKEIKEGSRILLEKLQRFRPKVAVFNGKLIFEVFSGKKEFHFGRQPDRVDGTDTYIWVMPSSSARCAQLPRAADKVPFYAALKKFRDFLNGLIPNIDESECVFTDQRIRQCSEQQQLQQQHTDVNVTIHPHVDQQAGLIFADGSGGGGSEGGSVEGSSQISEKLLPHMAPNLPSPNSVIERGTFAYTGGDNTIRNAPNTTSLGENNYLFGHQQGLPQQPQEKKKRGRPKKVKGQDMTDSSTASKIAMSSPQMAHHDFNNIMNLSMIAGAGNPEMPKKKRGRPKKLKPTIDNIIPAKQQQHQHTNTNANSQSAGLSAMHPVSMEHVASSPQSNHQMPPNLYNTPPPSHILYTASASPMASPALNCNYTQVHGHGTPPVGQSVSAAHGTPPILDQQNDHMLTQKQSQPMGMGIRDQPHLGETPPPNSPNICSAVDFDQPDDNSDGQGREQTQGQAQEQILGMGQHHTQIVDKAQYVSPDHEADAIAVHSQDHYQQWISPHTHLGQKPILQQMHQQPQPLQYHQEHQDHWQRYEDQNPYLLISPHHQLEQSSQLGNMPSQNPSTSVQIVSDVARKSLSGLESLVDQIPAIREHDSSTIPPATAAAAAAAVESRLLGLQQQQQQQQKRCHQDSTVQAESCGSANDVSNVLNNNFSVNNLAASAATTDNVTAYTSRAENRDSSEHSNNSHNNCTSNEYAIHSPTGYPHNATHLITSALGATINSSEPHPHPHPHTHPHPHPHPQMYMDHAHITSHMAHMSPVNVNSVYAPTAYGSHPQHGTGPGEYAAAHGHYGLGSPAQATGPGSTPTLHVPSPNYPYAHHPYGHTPPQTNYPTYGHAHTHHSHPTHHLSVFDRLKPSDISGYGGF</sequence>
<proteinExistence type="inferred from homology"/>
<evidence type="ECO:0000256" key="11">
    <source>
        <dbReference type="ARBA" id="ARBA00023242"/>
    </source>
</evidence>
<feature type="compositionally biased region" description="Basic and acidic residues" evidence="18">
    <location>
        <begin position="147"/>
        <end position="167"/>
    </location>
</feature>
<evidence type="ECO:0000313" key="21">
    <source>
        <dbReference type="Proteomes" id="UP001500889"/>
    </source>
</evidence>
<feature type="compositionally biased region" description="Polar residues" evidence="18">
    <location>
        <begin position="1659"/>
        <end position="1669"/>
    </location>
</feature>
<evidence type="ECO:0000256" key="10">
    <source>
        <dbReference type="ARBA" id="ARBA00023204"/>
    </source>
</evidence>
<evidence type="ECO:0000256" key="3">
    <source>
        <dbReference type="ARBA" id="ARBA00022763"/>
    </source>
</evidence>
<feature type="region of interest" description="Disordered" evidence="18">
    <location>
        <begin position="666"/>
        <end position="762"/>
    </location>
</feature>
<evidence type="ECO:0000256" key="7">
    <source>
        <dbReference type="ARBA" id="ARBA00023015"/>
    </source>
</evidence>
<accession>A0AAU9GEY1</accession>
<dbReference type="GO" id="GO:0004844">
    <property type="term" value="F:uracil DNA N-glycosylase activity"/>
    <property type="evidence" value="ECO:0007669"/>
    <property type="project" value="TreeGrafter"/>
</dbReference>
<evidence type="ECO:0000256" key="2">
    <source>
        <dbReference type="ARBA" id="ARBA00022499"/>
    </source>
</evidence>
<evidence type="ECO:0000256" key="4">
    <source>
        <dbReference type="ARBA" id="ARBA00022801"/>
    </source>
</evidence>